<evidence type="ECO:0000313" key="10">
    <source>
        <dbReference type="WBParaSite" id="Pan_g1614.t1"/>
    </source>
</evidence>
<dbReference type="GO" id="GO:0003924">
    <property type="term" value="F:GTPase activity"/>
    <property type="evidence" value="ECO:0007669"/>
    <property type="project" value="InterPro"/>
</dbReference>
<dbReference type="InterPro" id="IPR001806">
    <property type="entry name" value="Small_GTPase"/>
</dbReference>
<dbReference type="GO" id="GO:0005886">
    <property type="term" value="C:plasma membrane"/>
    <property type="evidence" value="ECO:0007669"/>
    <property type="project" value="UniProtKB-SubCell"/>
</dbReference>
<dbReference type="Pfam" id="PF00071">
    <property type="entry name" value="Ras"/>
    <property type="match status" value="1"/>
</dbReference>
<dbReference type="SUPFAM" id="SSF52540">
    <property type="entry name" value="P-loop containing nucleoside triphosphate hydrolases"/>
    <property type="match status" value="1"/>
</dbReference>
<evidence type="ECO:0000256" key="6">
    <source>
        <dbReference type="ARBA" id="ARBA00023288"/>
    </source>
</evidence>
<dbReference type="SMART" id="SM00175">
    <property type="entry name" value="RAB"/>
    <property type="match status" value="1"/>
</dbReference>
<accession>A0A7E4V3S8</accession>
<evidence type="ECO:0000256" key="4">
    <source>
        <dbReference type="ARBA" id="ARBA00023134"/>
    </source>
</evidence>
<dbReference type="PANTHER" id="PTHR46149:SF7">
    <property type="entry name" value="GTP-BINDING PROTEIN DI-RAS2"/>
    <property type="match status" value="1"/>
</dbReference>
<dbReference type="InterPro" id="IPR052236">
    <property type="entry name" value="Small_GTPase_RasD"/>
</dbReference>
<dbReference type="AlphaFoldDB" id="A0A7E4V3S8"/>
<keyword evidence="5" id="KW-0472">Membrane</keyword>
<dbReference type="PROSITE" id="PS51419">
    <property type="entry name" value="RAB"/>
    <property type="match status" value="1"/>
</dbReference>
<dbReference type="WBParaSite" id="Pan_g1614.t1">
    <property type="protein sequence ID" value="Pan_g1614.t1"/>
    <property type="gene ID" value="Pan_g1614"/>
</dbReference>
<keyword evidence="4" id="KW-0342">GTP-binding</keyword>
<feature type="compositionally biased region" description="Polar residues" evidence="8">
    <location>
        <begin position="68"/>
        <end position="90"/>
    </location>
</feature>
<dbReference type="InterPro" id="IPR005225">
    <property type="entry name" value="Small_GTP-bd"/>
</dbReference>
<comment type="subcellular location">
    <subcellularLocation>
        <location evidence="1">Cell membrane</location>
        <topology evidence="1">Lipid-anchor</topology>
    </subcellularLocation>
</comment>
<evidence type="ECO:0000256" key="3">
    <source>
        <dbReference type="ARBA" id="ARBA00022481"/>
    </source>
</evidence>
<dbReference type="PRINTS" id="PR00449">
    <property type="entry name" value="RASTRNSFRMNG"/>
</dbReference>
<dbReference type="PROSITE" id="PS51421">
    <property type="entry name" value="RAS"/>
    <property type="match status" value="1"/>
</dbReference>
<dbReference type="Gene3D" id="3.40.50.300">
    <property type="entry name" value="P-loop containing nucleotide triphosphate hydrolases"/>
    <property type="match status" value="1"/>
</dbReference>
<organism evidence="9 10">
    <name type="scientific">Panagrellus redivivus</name>
    <name type="common">Microworm</name>
    <dbReference type="NCBI Taxonomy" id="6233"/>
    <lineage>
        <taxon>Eukaryota</taxon>
        <taxon>Metazoa</taxon>
        <taxon>Ecdysozoa</taxon>
        <taxon>Nematoda</taxon>
        <taxon>Chromadorea</taxon>
        <taxon>Rhabditida</taxon>
        <taxon>Tylenchina</taxon>
        <taxon>Panagrolaimomorpha</taxon>
        <taxon>Panagrolaimoidea</taxon>
        <taxon>Panagrolaimidae</taxon>
        <taxon>Panagrellus</taxon>
    </lineage>
</organism>
<keyword evidence="9" id="KW-1185">Reference proteome</keyword>
<evidence type="ECO:0000256" key="8">
    <source>
        <dbReference type="SAM" id="MobiDB-lite"/>
    </source>
</evidence>
<comment type="similarity">
    <text evidence="7">Belongs to the small GTPase superfamily. RasD family.</text>
</comment>
<name>A0A7E4V3S8_PANRE</name>
<dbReference type="NCBIfam" id="TIGR00231">
    <property type="entry name" value="small_GTP"/>
    <property type="match status" value="1"/>
</dbReference>
<evidence type="ECO:0000313" key="9">
    <source>
        <dbReference type="Proteomes" id="UP000492821"/>
    </source>
</evidence>
<evidence type="ECO:0000256" key="2">
    <source>
        <dbReference type="ARBA" id="ARBA00022475"/>
    </source>
</evidence>
<evidence type="ECO:0000256" key="7">
    <source>
        <dbReference type="ARBA" id="ARBA00038061"/>
    </source>
</evidence>
<feature type="region of interest" description="Disordered" evidence="8">
    <location>
        <begin position="29"/>
        <end position="92"/>
    </location>
</feature>
<dbReference type="PANTHER" id="PTHR46149">
    <property type="entry name" value="MIP08469P"/>
    <property type="match status" value="1"/>
</dbReference>
<sequence length="313" mass="34778">MPSPTQPSQLVLLPVHSLRPKKQAKLKMIHAGHRSRQKAPDGKLQRSCSQMRPQQRPRTAKKGLSALAITTVSPAPQNPPSTNGTTSQNGKDIAPHELTLIVMGGEKVGKTALVSQFLWDTFVDEYHATVEEFNWIEYETGVGGDSLMLQVIDTAGSRDFIAMRALYTKQGDAFMVVFAWDDPLSFDEAKRIIAEIRENNTKNAPIMLIANKSDLTIIDEKGVKEEDISDFVMETGLKYVNVSAKDGTRVNKLFGDVIGSLKVTGLPSISQQLRKRRQSMPTRRAYSGLDDFDVKALERIAKHSKRNENCIIS</sequence>
<protein>
    <submittedName>
        <fullName evidence="10">GTP-binding protein</fullName>
    </submittedName>
</protein>
<evidence type="ECO:0000256" key="1">
    <source>
        <dbReference type="ARBA" id="ARBA00004193"/>
    </source>
</evidence>
<keyword evidence="2" id="KW-1003">Cell membrane</keyword>
<feature type="compositionally biased region" description="Polar residues" evidence="8">
    <location>
        <begin position="46"/>
        <end position="57"/>
    </location>
</feature>
<keyword evidence="6" id="KW-0449">Lipoprotein</keyword>
<dbReference type="InterPro" id="IPR027417">
    <property type="entry name" value="P-loop_NTPase"/>
</dbReference>
<keyword evidence="4" id="KW-0547">Nucleotide-binding</keyword>
<dbReference type="GO" id="GO:0005525">
    <property type="term" value="F:GTP binding"/>
    <property type="evidence" value="ECO:0007669"/>
    <property type="project" value="UniProtKB-KW"/>
</dbReference>
<keyword evidence="3" id="KW-0488">Methylation</keyword>
<dbReference type="Proteomes" id="UP000492821">
    <property type="component" value="Unassembled WGS sequence"/>
</dbReference>
<reference evidence="9" key="1">
    <citation type="journal article" date="2013" name="Genetics">
        <title>The draft genome and transcriptome of Panagrellus redivivus are shaped by the harsh demands of a free-living lifestyle.</title>
        <authorList>
            <person name="Srinivasan J."/>
            <person name="Dillman A.R."/>
            <person name="Macchietto M.G."/>
            <person name="Heikkinen L."/>
            <person name="Lakso M."/>
            <person name="Fracchia K.M."/>
            <person name="Antoshechkin I."/>
            <person name="Mortazavi A."/>
            <person name="Wong G."/>
            <person name="Sternberg P.W."/>
        </authorList>
    </citation>
    <scope>NUCLEOTIDE SEQUENCE [LARGE SCALE GENOMIC DNA]</scope>
    <source>
        <strain evidence="9">MT8872</strain>
    </source>
</reference>
<dbReference type="SMART" id="SM00174">
    <property type="entry name" value="RHO"/>
    <property type="match status" value="1"/>
</dbReference>
<dbReference type="SMART" id="SM00173">
    <property type="entry name" value="RAS"/>
    <property type="match status" value="1"/>
</dbReference>
<proteinExistence type="inferred from homology"/>
<evidence type="ECO:0000256" key="5">
    <source>
        <dbReference type="ARBA" id="ARBA00023136"/>
    </source>
</evidence>
<reference evidence="10" key="2">
    <citation type="submission" date="2020-10" db="UniProtKB">
        <authorList>
            <consortium name="WormBaseParasite"/>
        </authorList>
    </citation>
    <scope>IDENTIFICATION</scope>
</reference>